<evidence type="ECO:0000256" key="6">
    <source>
        <dbReference type="SAM" id="SignalP"/>
    </source>
</evidence>
<sequence>MKRLLVLCVCMLLLLAACGSNEQGAKNDKKASNKEATEQTFTSDNGEKVKVPTNPKRIAVLHPTYVGALVKFGHKPVAVSQYVEQNKVLDDATKGIERIDGTSIEQVAKQKPDLIIATVEDKNAKKLQKIAPTVFFDSNKSQYRETTKQLGKLVGEEEKAEQWLKDWDKQMAKDKKELVPLLKGKTASVVQQTPKGIMAFSDHYGRGTEIIYGGYGLKQPEMLKEKTKDNFATPISQETFGDYIGDIAVVAQQGDTTPEFQNTNYWQNLDAVKNNRVITLDVLDTQYNDPISLEKQRDIFYKALKEMK</sequence>
<dbReference type="Gene3D" id="3.40.50.1980">
    <property type="entry name" value="Nitrogenase molybdenum iron protein domain"/>
    <property type="match status" value="2"/>
</dbReference>
<dbReference type="RefSeq" id="WP_044360772.1">
    <property type="nucleotide sequence ID" value="NZ_JXWY01000043.1"/>
</dbReference>
<evidence type="ECO:0000313" key="8">
    <source>
        <dbReference type="EMBL" id="KIX90441.1"/>
    </source>
</evidence>
<dbReference type="SUPFAM" id="SSF53807">
    <property type="entry name" value="Helical backbone' metal receptor"/>
    <property type="match status" value="1"/>
</dbReference>
<dbReference type="EMBL" id="JXWY01000043">
    <property type="protein sequence ID" value="KIX90441.1"/>
    <property type="molecule type" value="Genomic_DNA"/>
</dbReference>
<dbReference type="InterPro" id="IPR002491">
    <property type="entry name" value="ABC_transptr_periplasmic_BD"/>
</dbReference>
<keyword evidence="3" id="KW-0813">Transport</keyword>
<dbReference type="Pfam" id="PF01497">
    <property type="entry name" value="Peripla_BP_2"/>
    <property type="match status" value="1"/>
</dbReference>
<reference evidence="8 10" key="1">
    <citation type="submission" date="2015-01" db="EMBL/GenBank/DDBJ databases">
        <authorList>
            <person name="Guo J."/>
        </authorList>
    </citation>
    <scope>NUCLEOTIDE SEQUENCE [LARGE SCALE GENOMIC DNA]</scope>
    <source>
        <strain evidence="8 10">DSM 22147</strain>
    </source>
</reference>
<dbReference type="GO" id="GO:1901678">
    <property type="term" value="P:iron coordination entity transport"/>
    <property type="evidence" value="ECO:0007669"/>
    <property type="project" value="UniProtKB-ARBA"/>
</dbReference>
<evidence type="ECO:0000313" key="10">
    <source>
        <dbReference type="Proteomes" id="UP000032366"/>
    </source>
</evidence>
<evidence type="ECO:0000313" key="11">
    <source>
        <dbReference type="Proteomes" id="UP000254100"/>
    </source>
</evidence>
<feature type="signal peptide" evidence="6">
    <location>
        <begin position="1"/>
        <end position="22"/>
    </location>
</feature>
<feature type="compositionally biased region" description="Basic and acidic residues" evidence="5">
    <location>
        <begin position="25"/>
        <end position="37"/>
    </location>
</feature>
<protein>
    <submittedName>
        <fullName evidence="8">Ferrichrome ABC transporter substrate-binding protein</fullName>
    </submittedName>
    <submittedName>
        <fullName evidence="9">Ferrichrome-binding periplasmic protein</fullName>
    </submittedName>
</protein>
<dbReference type="EMBL" id="UHDT01000001">
    <property type="protein sequence ID" value="SUM58462.1"/>
    <property type="molecule type" value="Genomic_DNA"/>
</dbReference>
<dbReference type="STRING" id="569857.TP70_07770"/>
<gene>
    <name evidence="9" type="primary">fhuD_3</name>
    <name evidence="9" type="ORF">NCTC13832_02212</name>
    <name evidence="8" type="ORF">TP70_07770</name>
</gene>
<dbReference type="InterPro" id="IPR051313">
    <property type="entry name" value="Bact_iron-sidero_bind"/>
</dbReference>
<evidence type="ECO:0000256" key="4">
    <source>
        <dbReference type="ARBA" id="ARBA00022729"/>
    </source>
</evidence>
<dbReference type="Proteomes" id="UP000032366">
    <property type="component" value="Unassembled WGS sequence"/>
</dbReference>
<name>A0A0D6XQG3_9STAP</name>
<feature type="region of interest" description="Disordered" evidence="5">
    <location>
        <begin position="23"/>
        <end position="50"/>
    </location>
</feature>
<evidence type="ECO:0000313" key="9">
    <source>
        <dbReference type="EMBL" id="SUM58462.1"/>
    </source>
</evidence>
<evidence type="ECO:0000256" key="5">
    <source>
        <dbReference type="SAM" id="MobiDB-lite"/>
    </source>
</evidence>
<dbReference type="OrthoDB" id="2241086at2"/>
<keyword evidence="4 6" id="KW-0732">Signal</keyword>
<dbReference type="PROSITE" id="PS50983">
    <property type="entry name" value="FE_B12_PBP"/>
    <property type="match status" value="1"/>
</dbReference>
<dbReference type="PANTHER" id="PTHR30532:SF26">
    <property type="entry name" value="IRON(3+)-HYDROXAMATE-BINDING PROTEIN FHUD"/>
    <property type="match status" value="1"/>
</dbReference>
<evidence type="ECO:0000256" key="1">
    <source>
        <dbReference type="ARBA" id="ARBA00004196"/>
    </source>
</evidence>
<dbReference type="PROSITE" id="PS51257">
    <property type="entry name" value="PROKAR_LIPOPROTEIN"/>
    <property type="match status" value="1"/>
</dbReference>
<proteinExistence type="inferred from homology"/>
<evidence type="ECO:0000259" key="7">
    <source>
        <dbReference type="PROSITE" id="PS50983"/>
    </source>
</evidence>
<organism evidence="9 11">
    <name type="scientific">Staphylococcus microti</name>
    <dbReference type="NCBI Taxonomy" id="569857"/>
    <lineage>
        <taxon>Bacteria</taxon>
        <taxon>Bacillati</taxon>
        <taxon>Bacillota</taxon>
        <taxon>Bacilli</taxon>
        <taxon>Bacillales</taxon>
        <taxon>Staphylococcaceae</taxon>
        <taxon>Staphylococcus</taxon>
    </lineage>
</organism>
<dbReference type="AlphaFoldDB" id="A0A0D6XQG3"/>
<feature type="domain" description="Fe/B12 periplasmic-binding" evidence="7">
    <location>
        <begin position="57"/>
        <end position="308"/>
    </location>
</feature>
<dbReference type="PANTHER" id="PTHR30532">
    <property type="entry name" value="IRON III DICITRATE-BINDING PERIPLASMIC PROTEIN"/>
    <property type="match status" value="1"/>
</dbReference>
<accession>A0A0D6XQG3</accession>
<reference evidence="9 11" key="2">
    <citation type="submission" date="2018-06" db="EMBL/GenBank/DDBJ databases">
        <authorList>
            <consortium name="Pathogen Informatics"/>
            <person name="Doyle S."/>
        </authorList>
    </citation>
    <scope>NUCLEOTIDE SEQUENCE [LARGE SCALE GENOMIC DNA]</scope>
    <source>
        <strain evidence="9 11">NCTC13832</strain>
    </source>
</reference>
<dbReference type="GO" id="GO:0030288">
    <property type="term" value="C:outer membrane-bounded periplasmic space"/>
    <property type="evidence" value="ECO:0007669"/>
    <property type="project" value="TreeGrafter"/>
</dbReference>
<keyword evidence="10" id="KW-1185">Reference proteome</keyword>
<comment type="similarity">
    <text evidence="2">Belongs to the bacterial solute-binding protein 8 family.</text>
</comment>
<feature type="chain" id="PRO_5043119808" evidence="6">
    <location>
        <begin position="23"/>
        <end position="308"/>
    </location>
</feature>
<evidence type="ECO:0000256" key="2">
    <source>
        <dbReference type="ARBA" id="ARBA00008814"/>
    </source>
</evidence>
<evidence type="ECO:0000256" key="3">
    <source>
        <dbReference type="ARBA" id="ARBA00022448"/>
    </source>
</evidence>
<dbReference type="Proteomes" id="UP000254100">
    <property type="component" value="Unassembled WGS sequence"/>
</dbReference>
<comment type="subcellular location">
    <subcellularLocation>
        <location evidence="1">Cell envelope</location>
    </subcellularLocation>
</comment>